<accession>A0A6J4V6J5</accession>
<evidence type="ECO:0000256" key="1">
    <source>
        <dbReference type="SAM" id="MobiDB-lite"/>
    </source>
</evidence>
<gene>
    <name evidence="2" type="ORF">AVDCRST_MAG49-3170</name>
</gene>
<dbReference type="EMBL" id="CADCWG010000218">
    <property type="protein sequence ID" value="CAA9567808.1"/>
    <property type="molecule type" value="Genomic_DNA"/>
</dbReference>
<reference evidence="2" key="1">
    <citation type="submission" date="2020-02" db="EMBL/GenBank/DDBJ databases">
        <authorList>
            <person name="Meier V. D."/>
        </authorList>
    </citation>
    <scope>NUCLEOTIDE SEQUENCE</scope>
    <source>
        <strain evidence="2">AVDCRST_MAG49</strain>
    </source>
</reference>
<feature type="compositionally biased region" description="Basic residues" evidence="1">
    <location>
        <begin position="93"/>
        <end position="113"/>
    </location>
</feature>
<proteinExistence type="predicted"/>
<evidence type="ECO:0000313" key="2">
    <source>
        <dbReference type="EMBL" id="CAA9567808.1"/>
    </source>
</evidence>
<feature type="compositionally biased region" description="Basic residues" evidence="1">
    <location>
        <begin position="28"/>
        <end position="42"/>
    </location>
</feature>
<feature type="non-terminal residue" evidence="2">
    <location>
        <position position="1"/>
    </location>
</feature>
<protein>
    <submittedName>
        <fullName evidence="2">Uncharacterized protein</fullName>
    </submittedName>
</protein>
<feature type="compositionally biased region" description="Basic residues" evidence="1">
    <location>
        <begin position="1"/>
        <end position="17"/>
    </location>
</feature>
<feature type="region of interest" description="Disordered" evidence="1">
    <location>
        <begin position="1"/>
        <end position="113"/>
    </location>
</feature>
<name>A0A6J4V6J5_9BACT</name>
<organism evidence="2">
    <name type="scientific">uncultured Thermomicrobiales bacterium</name>
    <dbReference type="NCBI Taxonomy" id="1645740"/>
    <lineage>
        <taxon>Bacteria</taxon>
        <taxon>Pseudomonadati</taxon>
        <taxon>Thermomicrobiota</taxon>
        <taxon>Thermomicrobia</taxon>
        <taxon>Thermomicrobiales</taxon>
        <taxon>environmental samples</taxon>
    </lineage>
</organism>
<sequence length="113" mass="12420">AGLYRRRGRGGRPRGLPRVHPAGARHAPPLRRGVHRPRRSGRVARGGRGAQADGRAPLPRRRRRPGLVGFRDLRRGQGDPAPPLLGPHDSRRGGPRRRAGRPGRRPPGRRPGL</sequence>
<dbReference type="AlphaFoldDB" id="A0A6J4V6J5"/>
<feature type="non-terminal residue" evidence="2">
    <location>
        <position position="113"/>
    </location>
</feature>